<evidence type="ECO:0000256" key="3">
    <source>
        <dbReference type="ARBA" id="ARBA00023204"/>
    </source>
</evidence>
<reference evidence="6" key="2">
    <citation type="submission" date="2014-09" db="EMBL/GenBank/DDBJ databases">
        <title>Criblamydia sequanensis harbors a mega-plasmid encoding arsenite resistance.</title>
        <authorList>
            <person name="Bertelli C."/>
            <person name="Goesmann A."/>
            <person name="Greub G."/>
        </authorList>
    </citation>
    <scope>NUCLEOTIDE SEQUENCE [LARGE SCALE GENOMIC DNA]</scope>
    <source>
        <strain evidence="6">CRIB-18</strain>
    </source>
</reference>
<proteinExistence type="inferred from homology"/>
<evidence type="ECO:0000259" key="5">
    <source>
        <dbReference type="Pfam" id="PF11967"/>
    </source>
</evidence>
<comment type="similarity">
    <text evidence="4">Belongs to the RecO family.</text>
</comment>
<dbReference type="Gene3D" id="2.40.50.140">
    <property type="entry name" value="Nucleic acid-binding proteins"/>
    <property type="match status" value="1"/>
</dbReference>
<dbReference type="GO" id="GO:0006310">
    <property type="term" value="P:DNA recombination"/>
    <property type="evidence" value="ECO:0007669"/>
    <property type="project" value="UniProtKB-UniRule"/>
</dbReference>
<dbReference type="SUPFAM" id="SSF50249">
    <property type="entry name" value="Nucleic acid-binding proteins"/>
    <property type="match status" value="1"/>
</dbReference>
<evidence type="ECO:0000313" key="7">
    <source>
        <dbReference type="Proteomes" id="UP000031552"/>
    </source>
</evidence>
<comment type="function">
    <text evidence="4">Involved in DNA repair and RecF pathway recombination.</text>
</comment>
<evidence type="ECO:0000256" key="1">
    <source>
        <dbReference type="ARBA" id="ARBA00022763"/>
    </source>
</evidence>
<dbReference type="InterPro" id="IPR037278">
    <property type="entry name" value="ARFGAP/RecO"/>
</dbReference>
<feature type="domain" description="DNA replication/recombination mediator RecO N-terminal" evidence="5">
    <location>
        <begin position="46"/>
        <end position="107"/>
    </location>
</feature>
<dbReference type="InterPro" id="IPR022572">
    <property type="entry name" value="DNA_rep/recomb_RecO_N"/>
</dbReference>
<dbReference type="PANTHER" id="PTHR33991">
    <property type="entry name" value="DNA REPAIR PROTEIN RECO"/>
    <property type="match status" value="1"/>
</dbReference>
<dbReference type="eggNOG" id="COG1381">
    <property type="taxonomic scope" value="Bacteria"/>
</dbReference>
<dbReference type="OrthoDB" id="9804792at2"/>
<dbReference type="InterPro" id="IPR003717">
    <property type="entry name" value="RecO"/>
</dbReference>
<evidence type="ECO:0000256" key="2">
    <source>
        <dbReference type="ARBA" id="ARBA00023172"/>
    </source>
</evidence>
<dbReference type="Proteomes" id="UP000031552">
    <property type="component" value="Unassembled WGS sequence"/>
</dbReference>
<evidence type="ECO:0000313" key="6">
    <source>
        <dbReference type="EMBL" id="CDR32967.1"/>
    </source>
</evidence>
<dbReference type="PANTHER" id="PTHR33991:SF1">
    <property type="entry name" value="DNA REPAIR PROTEIN RECO"/>
    <property type="match status" value="1"/>
</dbReference>
<sequence length="270" mass="31020">MNESYSDSCFLQKKISLKFKELGLFFFSCSSHTKVKKLEIMSQKPLFRSEALILSTTPYGEGHAILNVFTKDRGVLPFFVQNALKKRSAPFFQDPLSHVEILYQEGQGDFFKGRETSIINLFLEMRSNYEALMTAFDIAGVVLSSQMPEKPAPLLFDLAICYLERLTSMKDPWILSASFRLKTLLLEGLFKIAPTCTLCETALNKSYLQEGMLLCSHCKEETQCFSLNEEDRELLLKLAHCKNFKEIDTLHLPLHFKKMTNSFFQERISC</sequence>
<keyword evidence="7" id="KW-1185">Reference proteome</keyword>
<dbReference type="GO" id="GO:0006302">
    <property type="term" value="P:double-strand break repair"/>
    <property type="evidence" value="ECO:0007669"/>
    <property type="project" value="TreeGrafter"/>
</dbReference>
<dbReference type="EMBL" id="CCEJ010000001">
    <property type="protein sequence ID" value="CDR32967.1"/>
    <property type="molecule type" value="Genomic_DNA"/>
</dbReference>
<dbReference type="InterPro" id="IPR012340">
    <property type="entry name" value="NA-bd_OB-fold"/>
</dbReference>
<dbReference type="STRING" id="1437425.CSEC_0126"/>
<organism evidence="6 7">
    <name type="scientific">Candidatus Criblamydia sequanensis CRIB-18</name>
    <dbReference type="NCBI Taxonomy" id="1437425"/>
    <lineage>
        <taxon>Bacteria</taxon>
        <taxon>Pseudomonadati</taxon>
        <taxon>Chlamydiota</taxon>
        <taxon>Chlamydiia</taxon>
        <taxon>Parachlamydiales</taxon>
        <taxon>Candidatus Criblamydiaceae</taxon>
        <taxon>Candidatus Criblamydia</taxon>
    </lineage>
</organism>
<dbReference type="RefSeq" id="WP_079977916.1">
    <property type="nucleotide sequence ID" value="NZ_CCEJ010000001.1"/>
</dbReference>
<keyword evidence="3 4" id="KW-0234">DNA repair</keyword>
<dbReference type="SUPFAM" id="SSF57863">
    <property type="entry name" value="ArfGap/RecO-like zinc finger"/>
    <property type="match status" value="1"/>
</dbReference>
<dbReference type="GO" id="GO:0043590">
    <property type="term" value="C:bacterial nucleoid"/>
    <property type="evidence" value="ECO:0007669"/>
    <property type="project" value="TreeGrafter"/>
</dbReference>
<dbReference type="Pfam" id="PF11967">
    <property type="entry name" value="RecO_N"/>
    <property type="match status" value="1"/>
</dbReference>
<dbReference type="Pfam" id="PF02565">
    <property type="entry name" value="RecO_C"/>
    <property type="match status" value="1"/>
</dbReference>
<accession>A0A090CXS5</accession>
<dbReference type="NCBIfam" id="TIGR00613">
    <property type="entry name" value="reco"/>
    <property type="match status" value="1"/>
</dbReference>
<keyword evidence="2 4" id="KW-0233">DNA recombination</keyword>
<dbReference type="AlphaFoldDB" id="A0A090CXS5"/>
<evidence type="ECO:0000256" key="4">
    <source>
        <dbReference type="HAMAP-Rule" id="MF_00201"/>
    </source>
</evidence>
<reference evidence="6" key="1">
    <citation type="submission" date="2013-12" db="EMBL/GenBank/DDBJ databases">
        <authorList>
            <person name="Linke B."/>
        </authorList>
    </citation>
    <scope>NUCLEOTIDE SEQUENCE [LARGE SCALE GENOMIC DNA]</scope>
    <source>
        <strain evidence="6">CRIB-18</strain>
    </source>
</reference>
<protein>
    <recommendedName>
        <fullName evidence="4">DNA repair protein RecO</fullName>
    </recommendedName>
    <alternativeName>
        <fullName evidence="4">Recombination protein O</fullName>
    </alternativeName>
</protein>
<dbReference type="HAMAP" id="MF_00201">
    <property type="entry name" value="RecO"/>
    <property type="match status" value="1"/>
</dbReference>
<keyword evidence="1 4" id="KW-0227">DNA damage</keyword>
<name>A0A090CXS5_9BACT</name>
<comment type="caution">
    <text evidence="6">The sequence shown here is derived from an EMBL/GenBank/DDBJ whole genome shotgun (WGS) entry which is preliminary data.</text>
</comment>
<gene>
    <name evidence="4 6" type="primary">recO</name>
    <name evidence="6" type="ORF">CSEC_0126</name>
</gene>